<dbReference type="STRING" id="857293.CAAU_2691"/>
<dbReference type="EMBL" id="CAKP01000157">
    <property type="protein sequence ID" value="CCJ34774.1"/>
    <property type="molecule type" value="Genomic_DNA"/>
</dbReference>
<dbReference type="eggNOG" id="COG0457">
    <property type="taxonomic scope" value="Bacteria"/>
</dbReference>
<dbReference type="Gene3D" id="1.25.40.10">
    <property type="entry name" value="Tetratricopeptide repeat domain"/>
    <property type="match status" value="1"/>
</dbReference>
<name>I7J6V4_9CLOT</name>
<dbReference type="InterPro" id="IPR011990">
    <property type="entry name" value="TPR-like_helical_dom_sf"/>
</dbReference>
<reference evidence="1 2" key="1">
    <citation type="journal article" date="2011" name="J. Bacteriol.">
        <title>Draft genome sequence of Caloramator australicus strain RC3T, a thermoanaerobe from the Great Artesian Basin of Australia.</title>
        <authorList>
            <person name="Ogg C.D."/>
            <person name="Patel B.K.C."/>
        </authorList>
    </citation>
    <scope>NUCLEOTIDE SEQUENCE [LARGE SCALE GENOMIC DNA]</scope>
    <source>
        <strain evidence="1 2">RC3</strain>
    </source>
</reference>
<protein>
    <submittedName>
        <fullName evidence="1">Uncharacterized protein</fullName>
    </submittedName>
</protein>
<gene>
    <name evidence="1" type="ORF">CAAU_2691</name>
</gene>
<evidence type="ECO:0000313" key="2">
    <source>
        <dbReference type="Proteomes" id="UP000007652"/>
    </source>
</evidence>
<comment type="caution">
    <text evidence="1">The sequence shown here is derived from an EMBL/GenBank/DDBJ whole genome shotgun (WGS) entry which is preliminary data.</text>
</comment>
<evidence type="ECO:0000313" key="1">
    <source>
        <dbReference type="EMBL" id="CCJ34774.1"/>
    </source>
</evidence>
<organism evidence="1 2">
    <name type="scientific">Caloramator australicus RC3</name>
    <dbReference type="NCBI Taxonomy" id="857293"/>
    <lineage>
        <taxon>Bacteria</taxon>
        <taxon>Bacillati</taxon>
        <taxon>Bacillota</taxon>
        <taxon>Clostridia</taxon>
        <taxon>Eubacteriales</taxon>
        <taxon>Clostridiaceae</taxon>
        <taxon>Caloramator</taxon>
    </lineage>
</organism>
<accession>I7J6V4</accession>
<proteinExistence type="predicted"/>
<sequence>MPNIILLDNNGWLAVLNNMNKNDLKKDEDDIGSMFAQNNWEGIYNKFKPIENIDRSKYWNNHEILSMIGFAISKLSYLSDADKECLNNIKKKEKILKEKKKLREEAEFIFKRCIEIDKENKARYLSNIAYINYHYLQDAINNRKFKLESTEDLLTYFNKAERYFKDALKLDDTRIKEWYRLGYLMLECYGKIVVDTDEVFKRQMEGIDYLRKVINLWRELSEDEKKRCKYEYINSLYNISKFYQEALKSFWSNVKRRLQGNLLNTNLFSKNHIDPKQGLFYAKEYLEECFKDQYEQDINEVIDKITHEDIMKTYDNWKIEAIDLLYRLGLLYFMIYWYLIDINCKDIDKLNSYINKSKKCYELSLKLNWKENKSMQRDFIEERFARLYITIGQYDKAINLLEKYRDKYKDKESKKYILDTLNLAVSLNIRKRVV</sequence>
<dbReference type="Proteomes" id="UP000007652">
    <property type="component" value="Unassembled WGS sequence"/>
</dbReference>
<dbReference type="AlphaFoldDB" id="I7J6V4"/>
<dbReference type="SUPFAM" id="SSF48452">
    <property type="entry name" value="TPR-like"/>
    <property type="match status" value="1"/>
</dbReference>
<keyword evidence="2" id="KW-1185">Reference proteome</keyword>